<dbReference type="EMBL" id="GEDG01003532">
    <property type="protein sequence ID" value="JAP34872.1"/>
    <property type="molecule type" value="Transcribed_RNA"/>
</dbReference>
<accession>A0A0V0IQS8</accession>
<organism evidence="1">
    <name type="scientific">Solanum chacoense</name>
    <name type="common">Chaco potato</name>
    <dbReference type="NCBI Taxonomy" id="4108"/>
    <lineage>
        <taxon>Eukaryota</taxon>
        <taxon>Viridiplantae</taxon>
        <taxon>Streptophyta</taxon>
        <taxon>Embryophyta</taxon>
        <taxon>Tracheophyta</taxon>
        <taxon>Spermatophyta</taxon>
        <taxon>Magnoliopsida</taxon>
        <taxon>eudicotyledons</taxon>
        <taxon>Gunneridae</taxon>
        <taxon>Pentapetalae</taxon>
        <taxon>asterids</taxon>
        <taxon>lamiids</taxon>
        <taxon>Solanales</taxon>
        <taxon>Solanaceae</taxon>
        <taxon>Solanoideae</taxon>
        <taxon>Solaneae</taxon>
        <taxon>Solanum</taxon>
    </lineage>
</organism>
<reference evidence="1" key="1">
    <citation type="submission" date="2015-12" db="EMBL/GenBank/DDBJ databases">
        <title>Gene expression during late stages of embryo sac development: a critical building block for successful pollen-pistil interactions.</title>
        <authorList>
            <person name="Liu Y."/>
            <person name="Joly V."/>
            <person name="Sabar M."/>
            <person name="Matton D.P."/>
        </authorList>
    </citation>
    <scope>NUCLEOTIDE SEQUENCE</scope>
</reference>
<dbReference type="AlphaFoldDB" id="A0A0V0IQS8"/>
<protein>
    <submittedName>
        <fullName evidence="1">Putative ovule protein</fullName>
    </submittedName>
</protein>
<evidence type="ECO:0000313" key="1">
    <source>
        <dbReference type="EMBL" id="JAP34872.1"/>
    </source>
</evidence>
<proteinExistence type="predicted"/>
<name>A0A0V0IQS8_SOLCH</name>
<sequence>MDHRFCLCVSAVYFFLDNCVRLCFMYRCSPKVAIRIPLTQSEYLVKKSEGDIPMWQCPFLLKMLHSKLCTVRAKTDLHIQFCFFFSFFKIEKVAFWLGSRQKNFYTNSLWKSNLLLTNKN</sequence>